<accession>A0ABR1NZ27</accession>
<feature type="non-terminal residue" evidence="4">
    <location>
        <position position="1"/>
    </location>
</feature>
<feature type="coiled-coil region" evidence="1">
    <location>
        <begin position="163"/>
        <end position="223"/>
    </location>
</feature>
<comment type="caution">
    <text evidence="4">The sequence shown here is derived from an EMBL/GenBank/DDBJ whole genome shotgun (WGS) entry which is preliminary data.</text>
</comment>
<evidence type="ECO:0000256" key="2">
    <source>
        <dbReference type="SAM" id="MobiDB-lite"/>
    </source>
</evidence>
<feature type="domain" description="Ubiquitin-like" evidence="3">
    <location>
        <begin position="245"/>
        <end position="326"/>
    </location>
</feature>
<proteinExistence type="predicted"/>
<keyword evidence="1" id="KW-0175">Coiled coil</keyword>
<gene>
    <name evidence="4" type="ORF">SLS63_009797</name>
</gene>
<reference evidence="4 5" key="1">
    <citation type="submission" date="2024-02" db="EMBL/GenBank/DDBJ databases">
        <title>De novo assembly and annotation of 12 fungi associated with fruit tree decline syndrome in Ontario, Canada.</title>
        <authorList>
            <person name="Sulman M."/>
            <person name="Ellouze W."/>
            <person name="Ilyukhin E."/>
        </authorList>
    </citation>
    <scope>NUCLEOTIDE SEQUENCE [LARGE SCALE GENOMIC DNA]</scope>
    <source>
        <strain evidence="4 5">M169</strain>
    </source>
</reference>
<dbReference type="Pfam" id="PF22893">
    <property type="entry name" value="ULD_2"/>
    <property type="match status" value="1"/>
</dbReference>
<feature type="region of interest" description="Disordered" evidence="2">
    <location>
        <begin position="330"/>
        <end position="432"/>
    </location>
</feature>
<evidence type="ECO:0000313" key="5">
    <source>
        <dbReference type="Proteomes" id="UP001430848"/>
    </source>
</evidence>
<sequence length="432" mass="49133">LFVLPGAEESEEQIEKEENGVSQSESHETEEENQPTDDYEQEQGVPLSGSPTPNATNDANNVLDLDAHQSDENTEPFSDVENFKVPQGRNDEFTSTFAEHAMSPSMDEGNSTPPRHPPEVLAEHEVKPEEEAAKLKYENEARLKLEKEHLDAAGAKIREEAAKRETEKLMRKIAEEASKKEREELLKKIEEVEAKFRYEHEARLKLEERLDAEEAKKKEEASKKERAEPLKKIVETTASGDDDLKEPIKFKDAVGRKFNFPWHLCAKWTSMEDLIKQAFLHVEGIGPHVQAGHYDLIGPDGEIILPVVWEKVIQPGWQINMLMWPMDKRPLEDQPSAGAKRTPRARPSKIEIFDGYGHRQQSRRSKARGNHVIPAAKPPKKSTEHNVTPHTDQAELKKVSEEETRVKAGKEARGMFATHSKAKEEEDVWETE</sequence>
<evidence type="ECO:0000259" key="3">
    <source>
        <dbReference type="Pfam" id="PF22893"/>
    </source>
</evidence>
<evidence type="ECO:0000313" key="4">
    <source>
        <dbReference type="EMBL" id="KAK7720579.1"/>
    </source>
</evidence>
<dbReference type="InterPro" id="IPR054464">
    <property type="entry name" value="ULD_fung"/>
</dbReference>
<dbReference type="EMBL" id="JAKNSF020000074">
    <property type="protein sequence ID" value="KAK7720579.1"/>
    <property type="molecule type" value="Genomic_DNA"/>
</dbReference>
<feature type="compositionally biased region" description="Basic and acidic residues" evidence="2">
    <location>
        <begin position="116"/>
        <end position="125"/>
    </location>
</feature>
<dbReference type="Proteomes" id="UP001430848">
    <property type="component" value="Unassembled WGS sequence"/>
</dbReference>
<feature type="region of interest" description="Disordered" evidence="2">
    <location>
        <begin position="1"/>
        <end position="88"/>
    </location>
</feature>
<evidence type="ECO:0000256" key="1">
    <source>
        <dbReference type="SAM" id="Coils"/>
    </source>
</evidence>
<feature type="compositionally biased region" description="Acidic residues" evidence="2">
    <location>
        <begin position="28"/>
        <end position="41"/>
    </location>
</feature>
<feature type="compositionally biased region" description="Basic and acidic residues" evidence="2">
    <location>
        <begin position="392"/>
        <end position="413"/>
    </location>
</feature>
<feature type="region of interest" description="Disordered" evidence="2">
    <location>
        <begin position="102"/>
        <end position="125"/>
    </location>
</feature>
<keyword evidence="5" id="KW-1185">Reference proteome</keyword>
<feature type="compositionally biased region" description="Polar residues" evidence="2">
    <location>
        <begin position="49"/>
        <end position="60"/>
    </location>
</feature>
<feature type="compositionally biased region" description="Basic residues" evidence="2">
    <location>
        <begin position="360"/>
        <end position="369"/>
    </location>
</feature>
<protein>
    <recommendedName>
        <fullName evidence="3">Ubiquitin-like domain-containing protein</fullName>
    </recommendedName>
</protein>
<organism evidence="4 5">
    <name type="scientific">Diaporthe eres</name>
    <name type="common">Phomopsis oblonga</name>
    <dbReference type="NCBI Taxonomy" id="83184"/>
    <lineage>
        <taxon>Eukaryota</taxon>
        <taxon>Fungi</taxon>
        <taxon>Dikarya</taxon>
        <taxon>Ascomycota</taxon>
        <taxon>Pezizomycotina</taxon>
        <taxon>Sordariomycetes</taxon>
        <taxon>Sordariomycetidae</taxon>
        <taxon>Diaporthales</taxon>
        <taxon>Diaporthaceae</taxon>
        <taxon>Diaporthe</taxon>
        <taxon>Diaporthe eres species complex</taxon>
    </lineage>
</organism>
<name>A0ABR1NZ27_DIAER</name>